<feature type="transmembrane region" description="Helical" evidence="8">
    <location>
        <begin position="371"/>
        <end position="388"/>
    </location>
</feature>
<keyword evidence="11" id="KW-1185">Reference proteome</keyword>
<comment type="catalytic activity">
    <reaction evidence="7">
        <text>myo-inositol(out) + H(+)(out) = myo-inositol(in) + H(+)(in)</text>
        <dbReference type="Rhea" id="RHEA:60364"/>
        <dbReference type="ChEBI" id="CHEBI:15378"/>
        <dbReference type="ChEBI" id="CHEBI:17268"/>
    </reaction>
</comment>
<evidence type="ECO:0000313" key="10">
    <source>
        <dbReference type="EMBL" id="CAG99169.1"/>
    </source>
</evidence>
<keyword evidence="6 8" id="KW-0472">Membrane</keyword>
<dbReference type="InterPro" id="IPR005829">
    <property type="entry name" value="Sugar_transporter_CS"/>
</dbReference>
<feature type="transmembrane region" description="Helical" evidence="8">
    <location>
        <begin position="122"/>
        <end position="144"/>
    </location>
</feature>
<evidence type="ECO:0000256" key="4">
    <source>
        <dbReference type="ARBA" id="ARBA00022692"/>
    </source>
</evidence>
<feature type="transmembrane region" description="Helical" evidence="8">
    <location>
        <begin position="182"/>
        <end position="204"/>
    </location>
</feature>
<dbReference type="PROSITE" id="PS50850">
    <property type="entry name" value="MFS"/>
    <property type="match status" value="1"/>
</dbReference>
<evidence type="ECO:0000256" key="6">
    <source>
        <dbReference type="ARBA" id="ARBA00023136"/>
    </source>
</evidence>
<evidence type="ECO:0000313" key="11">
    <source>
        <dbReference type="Proteomes" id="UP000000598"/>
    </source>
</evidence>
<feature type="transmembrane region" description="Helical" evidence="8">
    <location>
        <begin position="335"/>
        <end position="359"/>
    </location>
</feature>
<feature type="transmembrane region" description="Helical" evidence="8">
    <location>
        <begin position="150"/>
        <end position="170"/>
    </location>
</feature>
<dbReference type="SUPFAM" id="SSF103473">
    <property type="entry name" value="MFS general substrate transporter"/>
    <property type="match status" value="1"/>
</dbReference>
<dbReference type="Gene3D" id="1.20.1250.20">
    <property type="entry name" value="MFS general substrate transporter like domains"/>
    <property type="match status" value="1"/>
</dbReference>
<evidence type="ECO:0000256" key="2">
    <source>
        <dbReference type="ARBA" id="ARBA00010992"/>
    </source>
</evidence>
<dbReference type="HOGENOM" id="CLU_001265_30_5_1"/>
<accession>Q6CPQ7</accession>
<dbReference type="FunFam" id="1.20.1250.20:FF:000073">
    <property type="entry name" value="MFS myo-inositol transporter, putative"/>
    <property type="match status" value="1"/>
</dbReference>
<dbReference type="GO" id="GO:0005366">
    <property type="term" value="F:myo-inositol:proton symporter activity"/>
    <property type="evidence" value="ECO:0007669"/>
    <property type="project" value="TreeGrafter"/>
</dbReference>
<keyword evidence="3" id="KW-0813">Transport</keyword>
<dbReference type="GO" id="GO:1904679">
    <property type="term" value="P:myo-inositol import across plasma membrane"/>
    <property type="evidence" value="ECO:0007669"/>
    <property type="project" value="TreeGrafter"/>
</dbReference>
<feature type="transmembrane region" description="Helical" evidence="8">
    <location>
        <begin position="425"/>
        <end position="447"/>
    </location>
</feature>
<dbReference type="PROSITE" id="PS00217">
    <property type="entry name" value="SUGAR_TRANSPORT_2"/>
    <property type="match status" value="1"/>
</dbReference>
<dbReference type="OMA" id="GFNAFMY"/>
<evidence type="ECO:0000259" key="9">
    <source>
        <dbReference type="PROSITE" id="PS50850"/>
    </source>
</evidence>
<dbReference type="GO" id="GO:0016020">
    <property type="term" value="C:membrane"/>
    <property type="evidence" value="ECO:0007669"/>
    <property type="project" value="UniProtKB-SubCell"/>
</dbReference>
<comment type="similarity">
    <text evidence="2">Belongs to the major facilitator superfamily. Sugar transporter (TC 2.A.1.1) family.</text>
</comment>
<dbReference type="PANTHER" id="PTHR48020:SF12">
    <property type="entry name" value="PROTON MYO-INOSITOL COTRANSPORTER"/>
    <property type="match status" value="1"/>
</dbReference>
<dbReference type="InterPro" id="IPR036259">
    <property type="entry name" value="MFS_trans_sf"/>
</dbReference>
<dbReference type="InterPro" id="IPR050814">
    <property type="entry name" value="Myo-inositol_Transporter"/>
</dbReference>
<keyword evidence="5 8" id="KW-1133">Transmembrane helix</keyword>
<feature type="transmembrane region" description="Helical" evidence="8">
    <location>
        <begin position="95"/>
        <end position="115"/>
    </location>
</feature>
<dbReference type="InterPro" id="IPR003663">
    <property type="entry name" value="Sugar/inositol_transpt"/>
</dbReference>
<dbReference type="PRINTS" id="PR00171">
    <property type="entry name" value="SUGRTRNSPORT"/>
</dbReference>
<evidence type="ECO:0000256" key="1">
    <source>
        <dbReference type="ARBA" id="ARBA00004141"/>
    </source>
</evidence>
<dbReference type="KEGG" id="kla:KLLA0_E03037g"/>
<proteinExistence type="inferred from homology"/>
<dbReference type="PANTHER" id="PTHR48020">
    <property type="entry name" value="PROTON MYO-INOSITOL COTRANSPORTER"/>
    <property type="match status" value="1"/>
</dbReference>
<feature type="domain" description="Major facilitator superfamily (MFS) profile" evidence="9">
    <location>
        <begin position="53"/>
        <end position="515"/>
    </location>
</feature>
<dbReference type="FunCoup" id="Q6CPQ7">
    <property type="interactions" value="1231"/>
</dbReference>
<dbReference type="AlphaFoldDB" id="Q6CPQ7"/>
<dbReference type="EMBL" id="CR382125">
    <property type="protein sequence ID" value="CAG99169.1"/>
    <property type="molecule type" value="Genomic_DNA"/>
</dbReference>
<organism evidence="10 11">
    <name type="scientific">Kluyveromyces lactis (strain ATCC 8585 / CBS 2359 / DSM 70799 / NBRC 1267 / NRRL Y-1140 / WM37)</name>
    <name type="common">Yeast</name>
    <name type="synonym">Candida sphaerica</name>
    <dbReference type="NCBI Taxonomy" id="284590"/>
    <lineage>
        <taxon>Eukaryota</taxon>
        <taxon>Fungi</taxon>
        <taxon>Dikarya</taxon>
        <taxon>Ascomycota</taxon>
        <taxon>Saccharomycotina</taxon>
        <taxon>Saccharomycetes</taxon>
        <taxon>Saccharomycetales</taxon>
        <taxon>Saccharomycetaceae</taxon>
        <taxon>Kluyveromyces</taxon>
    </lineage>
</organism>
<dbReference type="PaxDb" id="284590-Q6CPQ7"/>
<dbReference type="Proteomes" id="UP000000598">
    <property type="component" value="Chromosome E"/>
</dbReference>
<feature type="transmembrane region" description="Helical" evidence="8">
    <location>
        <begin position="216"/>
        <end position="236"/>
    </location>
</feature>
<comment type="subcellular location">
    <subcellularLocation>
        <location evidence="1">Membrane</location>
        <topology evidence="1">Multi-pass membrane protein</topology>
    </subcellularLocation>
</comment>
<evidence type="ECO:0000256" key="8">
    <source>
        <dbReference type="SAM" id="Phobius"/>
    </source>
</evidence>
<name>Q6CPQ7_KLULA</name>
<evidence type="ECO:0000256" key="7">
    <source>
        <dbReference type="ARBA" id="ARBA00049119"/>
    </source>
</evidence>
<dbReference type="eggNOG" id="KOG0254">
    <property type="taxonomic scope" value="Eukaryota"/>
</dbReference>
<reference evidence="10 11" key="1">
    <citation type="journal article" date="2004" name="Nature">
        <title>Genome evolution in yeasts.</title>
        <authorList>
            <consortium name="Genolevures"/>
            <person name="Dujon B."/>
            <person name="Sherman D."/>
            <person name="Fischer G."/>
            <person name="Durrens P."/>
            <person name="Casaregola S."/>
            <person name="Lafontaine I."/>
            <person name="de Montigny J."/>
            <person name="Marck C."/>
            <person name="Neuveglise C."/>
            <person name="Talla E."/>
            <person name="Goffard N."/>
            <person name="Frangeul L."/>
            <person name="Aigle M."/>
            <person name="Anthouard V."/>
            <person name="Babour A."/>
            <person name="Barbe V."/>
            <person name="Barnay S."/>
            <person name="Blanchin S."/>
            <person name="Beckerich J.M."/>
            <person name="Beyne E."/>
            <person name="Bleykasten C."/>
            <person name="Boisrame A."/>
            <person name="Boyer J."/>
            <person name="Cattolico L."/>
            <person name="Confanioleri F."/>
            <person name="de Daruvar A."/>
            <person name="Despons L."/>
            <person name="Fabre E."/>
            <person name="Fairhead C."/>
            <person name="Ferry-Dumazet H."/>
            <person name="Groppi A."/>
            <person name="Hantraye F."/>
            <person name="Hennequin C."/>
            <person name="Jauniaux N."/>
            <person name="Joyet P."/>
            <person name="Kachouri R."/>
            <person name="Kerrest A."/>
            <person name="Koszul R."/>
            <person name="Lemaire M."/>
            <person name="Lesur I."/>
            <person name="Ma L."/>
            <person name="Muller H."/>
            <person name="Nicaud J.M."/>
            <person name="Nikolski M."/>
            <person name="Oztas S."/>
            <person name="Ozier-Kalogeropoulos O."/>
            <person name="Pellenz S."/>
            <person name="Potier S."/>
            <person name="Richard G.F."/>
            <person name="Straub M.L."/>
            <person name="Suleau A."/>
            <person name="Swennene D."/>
            <person name="Tekaia F."/>
            <person name="Wesolowski-Louvel M."/>
            <person name="Westhof E."/>
            <person name="Wirth B."/>
            <person name="Zeniou-Meyer M."/>
            <person name="Zivanovic I."/>
            <person name="Bolotin-Fukuhara M."/>
            <person name="Thierry A."/>
            <person name="Bouchier C."/>
            <person name="Caudron B."/>
            <person name="Scarpelli C."/>
            <person name="Gaillardin C."/>
            <person name="Weissenbach J."/>
            <person name="Wincker P."/>
            <person name="Souciet J.L."/>
        </authorList>
    </citation>
    <scope>NUCLEOTIDE SEQUENCE [LARGE SCALE GENOMIC DNA]</scope>
    <source>
        <strain evidence="11">ATCC 8585 / CBS 2359 / DSM 70799 / NBRC 1267 / NRRL Y-1140 / WM37</strain>
    </source>
</reference>
<feature type="transmembrane region" description="Helical" evidence="8">
    <location>
        <begin position="459"/>
        <end position="481"/>
    </location>
</feature>
<gene>
    <name evidence="10" type="ORF">KLLA0_E03037g</name>
</gene>
<sequence>MVDDIVRSSSPQRDSSVEDVYSDLYSTFSQMTTTTANDIEQRPYPFTWRTGIMFVSSTIGGMLFGYDTGVISGVLIAMNPKDLNFHSLEIWQKEIITSITCAGSFIGSIIAFPLADRCGRKHTLTVCCIIFAASSMLMAVSYTFEMLVTGRLVVGIAVGIAAQCIPIYLTEISPAKIRGTMLTLNSISITGGQFAAYVIAYFMIDNDHPQSTAAWRYLFALGSIPAIVFLLTLDFIPESPRWLLSKSRLVEAELALHKVYPAATVPEIRHKLRKLTSDLNKLRYHNDETDPLLFPVNKRRSVASTRTGRSSLGATYYNEQLGKKRHRWEGKSKRALIIGCVLMFFQQTSGFNAFMYYSATIFEQVGFTNPLVPAIIVAFTNFSFTLLAMKLIDTMGKRTLLLMTIWIMTVGLLLCSVGFELNNLALLVVSVIVYVGAYATGMGVVPWSSVEFLPLNRRAVGGSMISCTNWLTNSVLSLTYLTITDRIGNENTMLLFALFTIFNWLFVYIWYPEVKGLSLEEIGQVFENGVDVHFIYRNYH</sequence>
<feature type="transmembrane region" description="Helical" evidence="8">
    <location>
        <begin position="493"/>
        <end position="511"/>
    </location>
</feature>
<dbReference type="InterPro" id="IPR020846">
    <property type="entry name" value="MFS_dom"/>
</dbReference>
<dbReference type="Pfam" id="PF00083">
    <property type="entry name" value="Sugar_tr"/>
    <property type="match status" value="1"/>
</dbReference>
<dbReference type="InterPro" id="IPR005828">
    <property type="entry name" value="MFS_sugar_transport-like"/>
</dbReference>
<evidence type="ECO:0000256" key="5">
    <source>
        <dbReference type="ARBA" id="ARBA00022989"/>
    </source>
</evidence>
<keyword evidence="4 8" id="KW-0812">Transmembrane</keyword>
<dbReference type="InParanoid" id="Q6CPQ7"/>
<feature type="transmembrane region" description="Helical" evidence="8">
    <location>
        <begin position="400"/>
        <end position="419"/>
    </location>
</feature>
<evidence type="ECO:0000256" key="3">
    <source>
        <dbReference type="ARBA" id="ARBA00022448"/>
    </source>
</evidence>
<protein>
    <submittedName>
        <fullName evidence="10">KLLA0E03037p</fullName>
    </submittedName>
</protein>
<feature type="transmembrane region" description="Helical" evidence="8">
    <location>
        <begin position="52"/>
        <end position="75"/>
    </location>
</feature>